<protein>
    <recommendedName>
        <fullName evidence="2">Sulfotransferase domain-containing protein</fullName>
    </recommendedName>
</protein>
<dbReference type="AlphaFoldDB" id="A0A6C0EJ57"/>
<dbReference type="Gene3D" id="3.40.50.300">
    <property type="entry name" value="P-loop containing nucleotide triphosphate hydrolases"/>
    <property type="match status" value="1"/>
</dbReference>
<dbReference type="InterPro" id="IPR027417">
    <property type="entry name" value="P-loop_NTPase"/>
</dbReference>
<dbReference type="SUPFAM" id="SSF52540">
    <property type="entry name" value="P-loop containing nucleoside triphosphate hydrolases"/>
    <property type="match status" value="1"/>
</dbReference>
<evidence type="ECO:0008006" key="2">
    <source>
        <dbReference type="Google" id="ProtNLM"/>
    </source>
</evidence>
<accession>A0A6C0EJ57</accession>
<sequence length="224" mass="26831">MNTSQKILICGFPHCGTSILKSIIGHIEDVEEIYNEIQVITKKSDKKFILGKFPFTYDDFFDKKYKDYIKIFIIRNPLFVFSSLNKRFNYRIPNNHNFDCYINTLTKFIKYKNNPEKNIYTIKYEDLFENNYEELKKILNDIGFQYDYSIFDNSKYTNVIINGVKLVDKKPKNKDHELYRTWQINKPFISNNDISKIDLNEVQIEKIVNNQYVLQIYPDIKSAF</sequence>
<evidence type="ECO:0000313" key="1">
    <source>
        <dbReference type="EMBL" id="QHT28701.1"/>
    </source>
</evidence>
<proteinExistence type="predicted"/>
<reference evidence="1" key="1">
    <citation type="journal article" date="2020" name="Nature">
        <title>Giant virus diversity and host interactions through global metagenomics.</title>
        <authorList>
            <person name="Schulz F."/>
            <person name="Roux S."/>
            <person name="Paez-Espino D."/>
            <person name="Jungbluth S."/>
            <person name="Walsh D.A."/>
            <person name="Denef V.J."/>
            <person name="McMahon K.D."/>
            <person name="Konstantinidis K.T."/>
            <person name="Eloe-Fadrosh E.A."/>
            <person name="Kyrpides N.C."/>
            <person name="Woyke T."/>
        </authorList>
    </citation>
    <scope>NUCLEOTIDE SEQUENCE</scope>
    <source>
        <strain evidence="1">GVMAG-M-3300001351-8</strain>
    </source>
</reference>
<dbReference type="EMBL" id="MN738863">
    <property type="protein sequence ID" value="QHT28701.1"/>
    <property type="molecule type" value="Genomic_DNA"/>
</dbReference>
<organism evidence="1">
    <name type="scientific">viral metagenome</name>
    <dbReference type="NCBI Taxonomy" id="1070528"/>
    <lineage>
        <taxon>unclassified sequences</taxon>
        <taxon>metagenomes</taxon>
        <taxon>organismal metagenomes</taxon>
    </lineage>
</organism>
<name>A0A6C0EJ57_9ZZZZ</name>